<accession>A0A8K0RKU7</accession>
<sequence>MPLVQQIFILNLAYVLLLSFSKSSLYLTSILRVDCSAISLQVITEADRTADERFRHRNMTRAIPFIARKAPIPNNLNFRHETERASCPLIE</sequence>
<gene>
    <name evidence="1" type="ORF">BKA59DRAFT_487711</name>
</gene>
<keyword evidence="2" id="KW-1185">Reference proteome</keyword>
<dbReference type="AlphaFoldDB" id="A0A8K0RKU7"/>
<dbReference type="EMBL" id="JAGPXF010000008">
    <property type="protein sequence ID" value="KAH7233155.1"/>
    <property type="molecule type" value="Genomic_DNA"/>
</dbReference>
<evidence type="ECO:0000313" key="2">
    <source>
        <dbReference type="Proteomes" id="UP000813427"/>
    </source>
</evidence>
<comment type="caution">
    <text evidence="1">The sequence shown here is derived from an EMBL/GenBank/DDBJ whole genome shotgun (WGS) entry which is preliminary data.</text>
</comment>
<reference evidence="1" key="1">
    <citation type="journal article" date="2021" name="Nat. Commun.">
        <title>Genetic determinants of endophytism in the Arabidopsis root mycobiome.</title>
        <authorList>
            <person name="Mesny F."/>
            <person name="Miyauchi S."/>
            <person name="Thiergart T."/>
            <person name="Pickel B."/>
            <person name="Atanasova L."/>
            <person name="Karlsson M."/>
            <person name="Huettel B."/>
            <person name="Barry K.W."/>
            <person name="Haridas S."/>
            <person name="Chen C."/>
            <person name="Bauer D."/>
            <person name="Andreopoulos W."/>
            <person name="Pangilinan J."/>
            <person name="LaButti K."/>
            <person name="Riley R."/>
            <person name="Lipzen A."/>
            <person name="Clum A."/>
            <person name="Drula E."/>
            <person name="Henrissat B."/>
            <person name="Kohler A."/>
            <person name="Grigoriev I.V."/>
            <person name="Martin F.M."/>
            <person name="Hacquard S."/>
        </authorList>
    </citation>
    <scope>NUCLEOTIDE SEQUENCE</scope>
    <source>
        <strain evidence="1">MPI-SDFR-AT-0068</strain>
    </source>
</reference>
<protein>
    <submittedName>
        <fullName evidence="1">Uncharacterized protein</fullName>
    </submittedName>
</protein>
<dbReference type="Proteomes" id="UP000813427">
    <property type="component" value="Unassembled WGS sequence"/>
</dbReference>
<proteinExistence type="predicted"/>
<evidence type="ECO:0000313" key="1">
    <source>
        <dbReference type="EMBL" id="KAH7233155.1"/>
    </source>
</evidence>
<name>A0A8K0RKU7_9HYPO</name>
<organism evidence="1 2">
    <name type="scientific">Fusarium tricinctum</name>
    <dbReference type="NCBI Taxonomy" id="61284"/>
    <lineage>
        <taxon>Eukaryota</taxon>
        <taxon>Fungi</taxon>
        <taxon>Dikarya</taxon>
        <taxon>Ascomycota</taxon>
        <taxon>Pezizomycotina</taxon>
        <taxon>Sordariomycetes</taxon>
        <taxon>Hypocreomycetidae</taxon>
        <taxon>Hypocreales</taxon>
        <taxon>Nectriaceae</taxon>
        <taxon>Fusarium</taxon>
        <taxon>Fusarium tricinctum species complex</taxon>
    </lineage>
</organism>